<dbReference type="EMBL" id="CP061799">
    <property type="protein sequence ID" value="QTA83219.1"/>
    <property type="molecule type" value="Genomic_DNA"/>
</dbReference>
<dbReference type="AlphaFoldDB" id="A0A975GJ73"/>
<dbReference type="KEGG" id="dli:dnl_56150"/>
<reference evidence="1" key="1">
    <citation type="journal article" date="2021" name="Microb. Physiol.">
        <title>Proteogenomic Insights into the Physiology of Marine, Sulfate-Reducing, Filamentous Desulfonema limicola and Desulfonema magnum.</title>
        <authorList>
            <person name="Schnaars V."/>
            <person name="Wohlbrand L."/>
            <person name="Scheve S."/>
            <person name="Hinrichs C."/>
            <person name="Reinhardt R."/>
            <person name="Rabus R."/>
        </authorList>
    </citation>
    <scope>NUCLEOTIDE SEQUENCE</scope>
    <source>
        <strain evidence="1">5ac10</strain>
    </source>
</reference>
<evidence type="ECO:0000313" key="2">
    <source>
        <dbReference type="Proteomes" id="UP000663720"/>
    </source>
</evidence>
<dbReference type="Proteomes" id="UP000663720">
    <property type="component" value="Chromosome"/>
</dbReference>
<sequence length="370" mass="42964">MKKQNKKTISEKNLWILIIIMLLTYVPSYAENLGGSLLRDFPLALPLSQDRLEFSFDYLDLGDLTDVYGAQDGYLDNMQGFRALLNYGLFTDTTLQSSFILRNLDYGTTTMQIFSSDISFKQMLTKKRSAKSIFAALDIGIKTNYADDMVYTDQADINRSIARFAPGISINNNDEEYVWFEKNNEIISEKISRQNRSELQAGTQELYDFTPYLRLTAGKLMGSFFPNIHLEYGNPYIRSKSDSTLNEYIPESLSDQISNLPQDLDRSENYLKAGVCLLWKFPYKAMAHIEYNYIRLFRDNELGYLANDNHVIKADMSYFLTRRFILNMGGTYYHKQFNGVIPFINNEFTWSTFDDRYGRMHIGFTYLFQG</sequence>
<organism evidence="1 2">
    <name type="scientific">Desulfonema limicola</name>
    <dbReference type="NCBI Taxonomy" id="45656"/>
    <lineage>
        <taxon>Bacteria</taxon>
        <taxon>Pseudomonadati</taxon>
        <taxon>Thermodesulfobacteriota</taxon>
        <taxon>Desulfobacteria</taxon>
        <taxon>Desulfobacterales</taxon>
        <taxon>Desulfococcaceae</taxon>
        <taxon>Desulfonema</taxon>
    </lineage>
</organism>
<proteinExistence type="predicted"/>
<gene>
    <name evidence="1" type="ORF">dnl_56150</name>
</gene>
<evidence type="ECO:0000313" key="1">
    <source>
        <dbReference type="EMBL" id="QTA83219.1"/>
    </source>
</evidence>
<evidence type="ECO:0008006" key="3">
    <source>
        <dbReference type="Google" id="ProtNLM"/>
    </source>
</evidence>
<dbReference type="RefSeq" id="WP_207689029.1">
    <property type="nucleotide sequence ID" value="NZ_CP061799.1"/>
</dbReference>
<keyword evidence="2" id="KW-1185">Reference proteome</keyword>
<name>A0A975GJ73_9BACT</name>
<protein>
    <recommendedName>
        <fullName evidence="3">DUF3570 domain-containing protein</fullName>
    </recommendedName>
</protein>
<accession>A0A975GJ73</accession>